<dbReference type="EMBL" id="NBXE01000022">
    <property type="protein sequence ID" value="RFA26891.1"/>
    <property type="molecule type" value="Genomic_DNA"/>
</dbReference>
<feature type="domain" description="SGNH hydrolase-type esterase" evidence="1">
    <location>
        <begin position="9"/>
        <end position="198"/>
    </location>
</feature>
<proteinExistence type="predicted"/>
<dbReference type="Proteomes" id="UP000257080">
    <property type="component" value="Unassembled WGS sequence"/>
</dbReference>
<evidence type="ECO:0000259" key="1">
    <source>
        <dbReference type="Pfam" id="PF13472"/>
    </source>
</evidence>
<dbReference type="GO" id="GO:0004622">
    <property type="term" value="F:phosphatidylcholine lysophospholipase activity"/>
    <property type="evidence" value="ECO:0007669"/>
    <property type="project" value="TreeGrafter"/>
</dbReference>
<organism evidence="2 3">
    <name type="scientific">Subtercola boreus</name>
    <dbReference type="NCBI Taxonomy" id="120213"/>
    <lineage>
        <taxon>Bacteria</taxon>
        <taxon>Bacillati</taxon>
        <taxon>Actinomycetota</taxon>
        <taxon>Actinomycetes</taxon>
        <taxon>Micrococcales</taxon>
        <taxon>Microbacteriaceae</taxon>
        <taxon>Subtercola</taxon>
    </lineage>
</organism>
<dbReference type="Gene3D" id="3.40.50.1110">
    <property type="entry name" value="SGNH hydrolase"/>
    <property type="match status" value="1"/>
</dbReference>
<reference evidence="2 3" key="1">
    <citation type="submission" date="2017-04" db="EMBL/GenBank/DDBJ databases">
        <title>Comparative genome analysis of Subtercola boreus.</title>
        <authorList>
            <person name="Cho Y.-J."/>
            <person name="Cho A."/>
            <person name="Kim O.-S."/>
            <person name="Lee J.-I."/>
        </authorList>
    </citation>
    <scope>NUCLEOTIDE SEQUENCE [LARGE SCALE GENOMIC DNA]</scope>
    <source>
        <strain evidence="2 3">P28004</strain>
    </source>
</reference>
<dbReference type="RefSeq" id="WP_116418653.1">
    <property type="nucleotide sequence ID" value="NZ_NBXC01000017.1"/>
</dbReference>
<dbReference type="InterPro" id="IPR036514">
    <property type="entry name" value="SGNH_hydro_sf"/>
</dbReference>
<gene>
    <name evidence="2" type="ORF">B7R25_09095</name>
</gene>
<sequence length="211" mass="23258">MTVQTTLLFTGDSITDAGRRTDPDGRLGGNLGDGYVRRIAEIAARHEKPVQVVNTGVGGDRTIDLLARWEVDVMQIKPDILSVMIGVNDMWRRFDSGLSTSAAEFRATYSVMLDRALSALTLRRLVLLEPFLVPVTSEQHTWHTDDLDAKIQVVRDLAVHYDATLIPLNDLFAAEARATGPASVIEDGVHPSAGGHELIAREWWRVMESAV</sequence>
<dbReference type="InterPro" id="IPR013830">
    <property type="entry name" value="SGNH_hydro"/>
</dbReference>
<comment type="caution">
    <text evidence="2">The sequence shown here is derived from an EMBL/GenBank/DDBJ whole genome shotgun (WGS) entry which is preliminary data.</text>
</comment>
<evidence type="ECO:0000313" key="2">
    <source>
        <dbReference type="EMBL" id="RFA26891.1"/>
    </source>
</evidence>
<dbReference type="CDD" id="cd01834">
    <property type="entry name" value="SGNH_hydrolase_like_2"/>
    <property type="match status" value="1"/>
</dbReference>
<name>A0A3E0WAC2_9MICO</name>
<evidence type="ECO:0000313" key="3">
    <source>
        <dbReference type="Proteomes" id="UP000257080"/>
    </source>
</evidence>
<dbReference type="SUPFAM" id="SSF52266">
    <property type="entry name" value="SGNH hydrolase"/>
    <property type="match status" value="1"/>
</dbReference>
<dbReference type="AlphaFoldDB" id="A0A3E0WAC2"/>
<dbReference type="Pfam" id="PF13472">
    <property type="entry name" value="Lipase_GDSL_2"/>
    <property type="match status" value="1"/>
</dbReference>
<dbReference type="PANTHER" id="PTHR30383">
    <property type="entry name" value="THIOESTERASE 1/PROTEASE 1/LYSOPHOSPHOLIPASE L1"/>
    <property type="match status" value="1"/>
</dbReference>
<dbReference type="OrthoDB" id="9794725at2"/>
<dbReference type="PANTHER" id="PTHR30383:SF5">
    <property type="entry name" value="SGNH HYDROLASE-TYPE ESTERASE DOMAIN-CONTAINING PROTEIN"/>
    <property type="match status" value="1"/>
</dbReference>
<dbReference type="InterPro" id="IPR051532">
    <property type="entry name" value="Ester_Hydrolysis_Enzymes"/>
</dbReference>
<protein>
    <recommendedName>
        <fullName evidence="1">SGNH hydrolase-type esterase domain-containing protein</fullName>
    </recommendedName>
</protein>
<accession>A0A3E0WAC2</accession>